<reference evidence="1 2" key="1">
    <citation type="submission" date="2011-04" db="EMBL/GenBank/DDBJ databases">
        <title>The Genome Sequence of Dysgonomonas gadei ATCC BAA-286.</title>
        <authorList>
            <consortium name="The Broad Institute Genome Sequencing Platform"/>
            <person name="Earl A."/>
            <person name="Ward D."/>
            <person name="Feldgarden M."/>
            <person name="Gevers D."/>
            <person name="Pudlo N."/>
            <person name="Martens E."/>
            <person name="Allen-Vercoe E."/>
            <person name="Young S.K."/>
            <person name="Zeng Q."/>
            <person name="Gargeya S."/>
            <person name="Fitzgerald M."/>
            <person name="Haas B."/>
            <person name="Abouelleil A."/>
            <person name="Alvarado L."/>
            <person name="Arachchi H.M."/>
            <person name="Berlin A."/>
            <person name="Brown A."/>
            <person name="Chapman S.B."/>
            <person name="Chen Z."/>
            <person name="Dunbar C."/>
            <person name="Freedman E."/>
            <person name="Gearin G."/>
            <person name="Gellesch M."/>
            <person name="Goldberg J."/>
            <person name="Griggs A."/>
            <person name="Gujja S."/>
            <person name="Heiman D."/>
            <person name="Howarth C."/>
            <person name="Larson L."/>
            <person name="Lui A."/>
            <person name="MacDonald P.J.P."/>
            <person name="Mehta T."/>
            <person name="Montmayeur A."/>
            <person name="Murphy C."/>
            <person name="Neiman D."/>
            <person name="Pearson M."/>
            <person name="Priest M."/>
            <person name="Roberts A."/>
            <person name="Saif S."/>
            <person name="Shea T."/>
            <person name="Shenoy N."/>
            <person name="Sisk P."/>
            <person name="Stolte C."/>
            <person name="Sykes S."/>
            <person name="Yandava C."/>
            <person name="Wortman J."/>
            <person name="Nusbaum C."/>
            <person name="Birren B."/>
        </authorList>
    </citation>
    <scope>NUCLEOTIDE SEQUENCE [LARGE SCALE GENOMIC DNA]</scope>
    <source>
        <strain evidence="1 2">ATCC BAA-286</strain>
    </source>
</reference>
<evidence type="ECO:0000313" key="2">
    <source>
        <dbReference type="Proteomes" id="UP000004913"/>
    </source>
</evidence>
<name>F5IX08_9BACT</name>
<dbReference type="HOGENOM" id="CLU_3327267_0_0_10"/>
<proteinExistence type="predicted"/>
<protein>
    <submittedName>
        <fullName evidence="1">Uncharacterized protein</fullName>
    </submittedName>
</protein>
<comment type="caution">
    <text evidence="1">The sequence shown here is derived from an EMBL/GenBank/DDBJ whole genome shotgun (WGS) entry which is preliminary data.</text>
</comment>
<dbReference type="STRING" id="742766.HMPREF9455_01625"/>
<keyword evidence="2" id="KW-1185">Reference proteome</keyword>
<organism evidence="1 2">
    <name type="scientific">Dysgonomonas gadei ATCC BAA-286</name>
    <dbReference type="NCBI Taxonomy" id="742766"/>
    <lineage>
        <taxon>Bacteria</taxon>
        <taxon>Pseudomonadati</taxon>
        <taxon>Bacteroidota</taxon>
        <taxon>Bacteroidia</taxon>
        <taxon>Bacteroidales</taxon>
        <taxon>Dysgonomonadaceae</taxon>
        <taxon>Dysgonomonas</taxon>
    </lineage>
</organism>
<dbReference type="EMBL" id="ADLV01000018">
    <property type="protein sequence ID" value="EGK02355.1"/>
    <property type="molecule type" value="Genomic_DNA"/>
</dbReference>
<accession>F5IX08</accession>
<dbReference type="Proteomes" id="UP000004913">
    <property type="component" value="Unassembled WGS sequence"/>
</dbReference>
<sequence length="38" mass="4588">MSIEFESLKICRFSDLKFFKLFSDFEKLEIIKLENSVI</sequence>
<gene>
    <name evidence="1" type="ORF">HMPREF9455_01625</name>
</gene>
<dbReference type="AlphaFoldDB" id="F5IX08"/>
<evidence type="ECO:0000313" key="1">
    <source>
        <dbReference type="EMBL" id="EGK02355.1"/>
    </source>
</evidence>